<reference evidence="2 3" key="1">
    <citation type="submission" date="2019-06" db="EMBL/GenBank/DDBJ databases">
        <title>The draft genome of Rhizobium smilacinae PTYR-5.</title>
        <authorList>
            <person name="Liu L."/>
            <person name="Li L."/>
            <person name="Zhang X."/>
        </authorList>
    </citation>
    <scope>NUCLEOTIDE SEQUENCE [LARGE SCALE GENOMIC DNA]</scope>
    <source>
        <strain evidence="2 3">PTYR-5</strain>
    </source>
</reference>
<dbReference type="GO" id="GO:0008803">
    <property type="term" value="F:bis(5'-nucleosyl)-tetraphosphatase (symmetrical) activity"/>
    <property type="evidence" value="ECO:0007669"/>
    <property type="project" value="TreeGrafter"/>
</dbReference>
<organism evidence="2 3">
    <name type="scientific">Aliirhizobium smilacinae</name>
    <dbReference type="NCBI Taxonomy" id="1395944"/>
    <lineage>
        <taxon>Bacteria</taxon>
        <taxon>Pseudomonadati</taxon>
        <taxon>Pseudomonadota</taxon>
        <taxon>Alphaproteobacteria</taxon>
        <taxon>Hyphomicrobiales</taxon>
        <taxon>Rhizobiaceae</taxon>
        <taxon>Aliirhizobium</taxon>
    </lineage>
</organism>
<dbReference type="AlphaFoldDB" id="A0A5C4XRY0"/>
<evidence type="ECO:0000259" key="1">
    <source>
        <dbReference type="Pfam" id="PF00149"/>
    </source>
</evidence>
<dbReference type="SUPFAM" id="SSF56300">
    <property type="entry name" value="Metallo-dependent phosphatases"/>
    <property type="match status" value="1"/>
</dbReference>
<feature type="domain" description="Calcineurin-like phosphoesterase" evidence="1">
    <location>
        <begin position="34"/>
        <end position="226"/>
    </location>
</feature>
<dbReference type="GO" id="GO:0016791">
    <property type="term" value="F:phosphatase activity"/>
    <property type="evidence" value="ECO:0007669"/>
    <property type="project" value="TreeGrafter"/>
</dbReference>
<gene>
    <name evidence="2" type="ORF">FHP24_03505</name>
</gene>
<dbReference type="InterPro" id="IPR004843">
    <property type="entry name" value="Calcineurin-like_PHP"/>
</dbReference>
<evidence type="ECO:0000313" key="2">
    <source>
        <dbReference type="EMBL" id="TNM65354.1"/>
    </source>
</evidence>
<dbReference type="RefSeq" id="WP_139672914.1">
    <property type="nucleotide sequence ID" value="NZ_VDMN01000001.1"/>
</dbReference>
<keyword evidence="3" id="KW-1185">Reference proteome</keyword>
<protein>
    <submittedName>
        <fullName evidence="2">Serine/threonine protein phosphatase</fullName>
    </submittedName>
</protein>
<dbReference type="PANTHER" id="PTHR42850:SF4">
    <property type="entry name" value="ZINC-DEPENDENT ENDOPOLYPHOSPHATASE"/>
    <property type="match status" value="1"/>
</dbReference>
<dbReference type="InterPro" id="IPR050126">
    <property type="entry name" value="Ap4A_hydrolase"/>
</dbReference>
<dbReference type="InterPro" id="IPR029052">
    <property type="entry name" value="Metallo-depent_PP-like"/>
</dbReference>
<dbReference type="GO" id="GO:0110154">
    <property type="term" value="P:RNA decapping"/>
    <property type="evidence" value="ECO:0007669"/>
    <property type="project" value="TreeGrafter"/>
</dbReference>
<dbReference type="EMBL" id="VDMN01000001">
    <property type="protein sequence ID" value="TNM65354.1"/>
    <property type="molecule type" value="Genomic_DNA"/>
</dbReference>
<dbReference type="PANTHER" id="PTHR42850">
    <property type="entry name" value="METALLOPHOSPHOESTERASE"/>
    <property type="match status" value="1"/>
</dbReference>
<dbReference type="GO" id="GO:0005737">
    <property type="term" value="C:cytoplasm"/>
    <property type="evidence" value="ECO:0007669"/>
    <property type="project" value="TreeGrafter"/>
</dbReference>
<dbReference type="Proteomes" id="UP000311605">
    <property type="component" value="Unassembled WGS sequence"/>
</dbReference>
<evidence type="ECO:0000313" key="3">
    <source>
        <dbReference type="Proteomes" id="UP000311605"/>
    </source>
</evidence>
<dbReference type="Pfam" id="PF00149">
    <property type="entry name" value="Metallophos"/>
    <property type="match status" value="1"/>
</dbReference>
<name>A0A5C4XRY0_9HYPH</name>
<dbReference type="CDD" id="cd00144">
    <property type="entry name" value="MPP_PPP_family"/>
    <property type="match status" value="1"/>
</dbReference>
<dbReference type="Gene3D" id="3.60.21.10">
    <property type="match status" value="1"/>
</dbReference>
<comment type="caution">
    <text evidence="2">The sequence shown here is derived from an EMBL/GenBank/DDBJ whole genome shotgun (WGS) entry which is preliminary data.</text>
</comment>
<sequence>MVNLLGWVKRHQESAVSNPPRRRIDLGSEQPSYPIYAIGDVHGCLNELGEAELRIARDTRRTERPGLVVLLGDYVDRGPSSAQVIEHLIKPSTIGLRRLALCGNHDDVFAKFVAAPEQYMEWLELGGRQTLASYGLDPHKLDFSRKGRDGLKQALAKAIPARHLTYLSNLPICLKVADMLFVHAGLRPKIPLDKQVDEDLMWIREPFLSMGWGGPGIVVHGHTPQPTPDVGMGRIGIDTGAFYSGKLTVLKIDGKDKAFI</sequence>
<accession>A0A5C4XRY0</accession>
<dbReference type="OrthoDB" id="9807890at2"/>
<proteinExistence type="predicted"/>